<dbReference type="OrthoDB" id="9759601at2"/>
<dbReference type="PROSITE" id="PS51832">
    <property type="entry name" value="HD_GYP"/>
    <property type="match status" value="1"/>
</dbReference>
<dbReference type="GO" id="GO:0016787">
    <property type="term" value="F:hydrolase activity"/>
    <property type="evidence" value="ECO:0007669"/>
    <property type="project" value="UniProtKB-KW"/>
</dbReference>
<comment type="caution">
    <text evidence="2">The sequence shown here is derived from an EMBL/GenBank/DDBJ whole genome shotgun (WGS) entry which is preliminary data.</text>
</comment>
<dbReference type="Proteomes" id="UP000092024">
    <property type="component" value="Unassembled WGS sequence"/>
</dbReference>
<dbReference type="Gene3D" id="1.10.3210.10">
    <property type="entry name" value="Hypothetical protein af1432"/>
    <property type="match status" value="1"/>
</dbReference>
<dbReference type="PANTHER" id="PTHR43155">
    <property type="entry name" value="CYCLIC DI-GMP PHOSPHODIESTERASE PA4108-RELATED"/>
    <property type="match status" value="1"/>
</dbReference>
<dbReference type="SMART" id="SM00471">
    <property type="entry name" value="HDc"/>
    <property type="match status" value="1"/>
</dbReference>
<gene>
    <name evidence="2" type="ORF">A7K91_25420</name>
</gene>
<dbReference type="RefSeq" id="WP_068686558.1">
    <property type="nucleotide sequence ID" value="NZ_LYPA01000074.1"/>
</dbReference>
<protein>
    <submittedName>
        <fullName evidence="2">Metal-dependent phosphohydrolase</fullName>
    </submittedName>
</protein>
<dbReference type="CDD" id="cd00077">
    <property type="entry name" value="HDc"/>
    <property type="match status" value="1"/>
</dbReference>
<dbReference type="EMBL" id="LYPA01000074">
    <property type="protein sequence ID" value="OBR63292.1"/>
    <property type="molecule type" value="Genomic_DNA"/>
</dbReference>
<evidence type="ECO:0000313" key="2">
    <source>
        <dbReference type="EMBL" id="OBR63292.1"/>
    </source>
</evidence>
<dbReference type="InterPro" id="IPR003607">
    <property type="entry name" value="HD/PDEase_dom"/>
</dbReference>
<keyword evidence="3" id="KW-1185">Reference proteome</keyword>
<reference evidence="2 3" key="1">
    <citation type="submission" date="2016-05" db="EMBL/GenBank/DDBJ databases">
        <title>Paenibacillus oryzae. sp. nov., isolated from the rice root.</title>
        <authorList>
            <person name="Zhang J."/>
            <person name="Zhang X."/>
        </authorList>
    </citation>
    <scope>NUCLEOTIDE SEQUENCE [LARGE SCALE GENOMIC DNA]</scope>
    <source>
        <strain evidence="2 3">1DrF-4</strain>
    </source>
</reference>
<evidence type="ECO:0000259" key="1">
    <source>
        <dbReference type="PROSITE" id="PS51832"/>
    </source>
</evidence>
<accession>A0A1A5YCH2</accession>
<feature type="domain" description="HD-GYP" evidence="1">
    <location>
        <begin position="104"/>
        <end position="309"/>
    </location>
</feature>
<dbReference type="SUPFAM" id="SSF109604">
    <property type="entry name" value="HD-domain/PDEase-like"/>
    <property type="match status" value="1"/>
</dbReference>
<keyword evidence="2" id="KW-0378">Hydrolase</keyword>
<dbReference type="PANTHER" id="PTHR43155:SF2">
    <property type="entry name" value="CYCLIC DI-GMP PHOSPHODIESTERASE PA4108"/>
    <property type="match status" value="1"/>
</dbReference>
<dbReference type="InterPro" id="IPR037522">
    <property type="entry name" value="HD_GYP_dom"/>
</dbReference>
<dbReference type="STRING" id="1844972.A7K91_25420"/>
<proteinExistence type="predicted"/>
<dbReference type="AlphaFoldDB" id="A0A1A5YCH2"/>
<evidence type="ECO:0000313" key="3">
    <source>
        <dbReference type="Proteomes" id="UP000092024"/>
    </source>
</evidence>
<dbReference type="Pfam" id="PF13487">
    <property type="entry name" value="HD_5"/>
    <property type="match status" value="1"/>
</dbReference>
<sequence length="360" mass="40595">MRRVQLSMVKPGDRVAKPIFQENGNVLLGQGVELNDRYIDRLERLGIDIIYIEDGKTDDIEPEDSIREETRKEAVTMIYKTMTSLQEDHLSRGRTITPEIGRNFRKVFGSIMQDLATRPSMLVNLTSIHSSDAYLFQHSFNVAVLAGIMGVAKGFNRIQLEELGVGALLFDIGMTKMPSSLLNHNGRYTEAELNILHTHPKEGFDILRKHHDISIVSAHCALQHHERFNGSGYPRGLKKEEIHLYGQIVGLADTYDALVSPRPHRKRYTTSEAIEFLFAAGGTFFDHELIKLFCSHISIYPVATTLLLSTGQEVVVTQNNDLAVHRPRVRVIKEADGSDPASPYDIELKDELHITIVKEL</sequence>
<name>A0A1A5YCH2_9BACL</name>
<organism evidence="2 3">
    <name type="scientific">Paenibacillus oryzae</name>
    <dbReference type="NCBI Taxonomy" id="1844972"/>
    <lineage>
        <taxon>Bacteria</taxon>
        <taxon>Bacillati</taxon>
        <taxon>Bacillota</taxon>
        <taxon>Bacilli</taxon>
        <taxon>Bacillales</taxon>
        <taxon>Paenibacillaceae</taxon>
        <taxon>Paenibacillus</taxon>
    </lineage>
</organism>